<sequence length="102" mass="10249">MHFVRILAAACLVLGPTLSSAQSSAPAADPLDPRASVPPLPAPNVLAGYVPFQAQAIAPWRESNAQVTPMAGKDATGANAPMSMPASTPAAKPAAAGHGHHH</sequence>
<evidence type="ECO:0000256" key="1">
    <source>
        <dbReference type="SAM" id="MobiDB-lite"/>
    </source>
</evidence>
<evidence type="ECO:0000313" key="3">
    <source>
        <dbReference type="EMBL" id="QOT81051.1"/>
    </source>
</evidence>
<proteinExistence type="predicted"/>
<feature type="region of interest" description="Disordered" evidence="1">
    <location>
        <begin position="65"/>
        <end position="102"/>
    </location>
</feature>
<evidence type="ECO:0000256" key="2">
    <source>
        <dbReference type="SAM" id="SignalP"/>
    </source>
</evidence>
<organism evidence="3 4">
    <name type="scientific">Cupriavidus basilensis</name>
    <dbReference type="NCBI Taxonomy" id="68895"/>
    <lineage>
        <taxon>Bacteria</taxon>
        <taxon>Pseudomonadati</taxon>
        <taxon>Pseudomonadota</taxon>
        <taxon>Betaproteobacteria</taxon>
        <taxon>Burkholderiales</taxon>
        <taxon>Burkholderiaceae</taxon>
        <taxon>Cupriavidus</taxon>
    </lineage>
</organism>
<dbReference type="Proteomes" id="UP000397656">
    <property type="component" value="Chromosome 2"/>
</dbReference>
<dbReference type="EMBL" id="CP062804">
    <property type="protein sequence ID" value="QOT81051.1"/>
    <property type="molecule type" value="Genomic_DNA"/>
</dbReference>
<dbReference type="GeneID" id="98404627"/>
<evidence type="ECO:0000313" key="4">
    <source>
        <dbReference type="Proteomes" id="UP000397656"/>
    </source>
</evidence>
<accession>A0A643FTJ2</accession>
<dbReference type="AlphaFoldDB" id="A0A643FTJ2"/>
<reference evidence="3 4" key="1">
    <citation type="submission" date="2020-10" db="EMBL/GenBank/DDBJ databases">
        <title>Complete genome sequence of Cupriavidus basilensis CCUG 49340T.</title>
        <authorList>
            <person name="Salva-Serra F."/>
            <person name="Donoso R.A."/>
            <person name="Cho K.H."/>
            <person name="Yoo J.A."/>
            <person name="Lee K."/>
            <person name="Yoon S.-H."/>
            <person name="Perez-Pantoja D."/>
            <person name="Moore E.R.B."/>
        </authorList>
    </citation>
    <scope>NUCLEOTIDE SEQUENCE [LARGE SCALE GENOMIC DNA]</scope>
    <source>
        <strain evidence="4">CCUG 49340</strain>
    </source>
</reference>
<feature type="signal peptide" evidence="2">
    <location>
        <begin position="1"/>
        <end position="21"/>
    </location>
</feature>
<feature type="compositionally biased region" description="Low complexity" evidence="1">
    <location>
        <begin position="78"/>
        <end position="96"/>
    </location>
</feature>
<dbReference type="RefSeq" id="WP_150986579.1">
    <property type="nucleotide sequence ID" value="NZ_CP062804.1"/>
</dbReference>
<keyword evidence="2" id="KW-0732">Signal</keyword>
<gene>
    <name evidence="3" type="ORF">F7R26_027155</name>
</gene>
<feature type="chain" id="PRO_5044333077" evidence="2">
    <location>
        <begin position="22"/>
        <end position="102"/>
    </location>
</feature>
<protein>
    <submittedName>
        <fullName evidence="3">Uncharacterized protein</fullName>
    </submittedName>
</protein>
<name>A0A643FTJ2_9BURK</name>